<keyword evidence="5" id="KW-1185">Reference proteome</keyword>
<dbReference type="Proteomes" id="UP001390339">
    <property type="component" value="Unassembled WGS sequence"/>
</dbReference>
<dbReference type="InterPro" id="IPR000182">
    <property type="entry name" value="GNAT_dom"/>
</dbReference>
<feature type="domain" description="N-acetyltransferase" evidence="3">
    <location>
        <begin position="24"/>
        <end position="232"/>
    </location>
</feature>
<proteinExistence type="predicted"/>
<dbReference type="Gene3D" id="3.40.630.30">
    <property type="match status" value="1"/>
</dbReference>
<comment type="caution">
    <text evidence="4">The sequence shown here is derived from an EMBL/GenBank/DDBJ whole genome shotgun (WGS) entry which is preliminary data.</text>
</comment>
<evidence type="ECO:0000256" key="2">
    <source>
        <dbReference type="ARBA" id="ARBA00023315"/>
    </source>
</evidence>
<reference evidence="4 5" key="1">
    <citation type="journal article" date="2024" name="IMA Fungus">
        <title>Apiospora arundinis, a panoply of carbohydrate-active enzymes and secondary metabolites.</title>
        <authorList>
            <person name="Sorensen T."/>
            <person name="Petersen C."/>
            <person name="Muurmann A.T."/>
            <person name="Christiansen J.V."/>
            <person name="Brundto M.L."/>
            <person name="Overgaard C.K."/>
            <person name="Boysen A.T."/>
            <person name="Wollenberg R.D."/>
            <person name="Larsen T.O."/>
            <person name="Sorensen J.L."/>
            <person name="Nielsen K.L."/>
            <person name="Sondergaard T.E."/>
        </authorList>
    </citation>
    <scope>NUCLEOTIDE SEQUENCE [LARGE SCALE GENOMIC DNA]</scope>
    <source>
        <strain evidence="4 5">AAU 773</strain>
    </source>
</reference>
<accession>A0ABR2I1L2</accession>
<dbReference type="EMBL" id="JAPCWZ010000007">
    <property type="protein sequence ID" value="KAK8856254.1"/>
    <property type="molecule type" value="Genomic_DNA"/>
</dbReference>
<dbReference type="PANTHER" id="PTHR43877:SF2">
    <property type="entry name" value="AMINOALKYLPHOSPHONATE N-ACETYLTRANSFERASE-RELATED"/>
    <property type="match status" value="1"/>
</dbReference>
<evidence type="ECO:0000313" key="5">
    <source>
        <dbReference type="Proteomes" id="UP001390339"/>
    </source>
</evidence>
<sequence>MSDIGSLSQCGQVAGAARSQRSGVTIAPRTTDDLAALARIFEATFKATGYPVEGPPTLYYDSAAPTLVEYFSGIPSQELGGFVAVDDGDDATKTTVEHGSSNRNVPTSLPQRKILGHVSLRRVGHQSLETELWNAFTGRASASAASDCLWGVSRLAIDPAMQKRGVGGRLMDCVEQEARVAGKTLVLGVLDKDVAAIRMYERRGWIRFGQEEGYAGRDGRLWTMYYYGLSNESLS</sequence>
<dbReference type="PROSITE" id="PS51186">
    <property type="entry name" value="GNAT"/>
    <property type="match status" value="1"/>
</dbReference>
<evidence type="ECO:0000259" key="3">
    <source>
        <dbReference type="PROSITE" id="PS51186"/>
    </source>
</evidence>
<keyword evidence="1" id="KW-0808">Transferase</keyword>
<dbReference type="SUPFAM" id="SSF55729">
    <property type="entry name" value="Acyl-CoA N-acyltransferases (Nat)"/>
    <property type="match status" value="1"/>
</dbReference>
<evidence type="ECO:0000313" key="4">
    <source>
        <dbReference type="EMBL" id="KAK8856254.1"/>
    </source>
</evidence>
<gene>
    <name evidence="4" type="ORF">PGQ11_012166</name>
</gene>
<name>A0ABR2I1L2_9PEZI</name>
<protein>
    <submittedName>
        <fullName evidence="4">GNAT family N-acetyltransferase</fullName>
    </submittedName>
</protein>
<dbReference type="CDD" id="cd04301">
    <property type="entry name" value="NAT_SF"/>
    <property type="match status" value="1"/>
</dbReference>
<dbReference type="PANTHER" id="PTHR43877">
    <property type="entry name" value="AMINOALKYLPHOSPHONATE N-ACETYLTRANSFERASE-RELATED-RELATED"/>
    <property type="match status" value="1"/>
</dbReference>
<dbReference type="InterPro" id="IPR016181">
    <property type="entry name" value="Acyl_CoA_acyltransferase"/>
</dbReference>
<evidence type="ECO:0000256" key="1">
    <source>
        <dbReference type="ARBA" id="ARBA00022679"/>
    </source>
</evidence>
<keyword evidence="2" id="KW-0012">Acyltransferase</keyword>
<dbReference type="Pfam" id="PF00583">
    <property type="entry name" value="Acetyltransf_1"/>
    <property type="match status" value="1"/>
</dbReference>
<organism evidence="4 5">
    <name type="scientific">Apiospora arundinis</name>
    <dbReference type="NCBI Taxonomy" id="335852"/>
    <lineage>
        <taxon>Eukaryota</taxon>
        <taxon>Fungi</taxon>
        <taxon>Dikarya</taxon>
        <taxon>Ascomycota</taxon>
        <taxon>Pezizomycotina</taxon>
        <taxon>Sordariomycetes</taxon>
        <taxon>Xylariomycetidae</taxon>
        <taxon>Amphisphaeriales</taxon>
        <taxon>Apiosporaceae</taxon>
        <taxon>Apiospora</taxon>
    </lineage>
</organism>
<dbReference type="InterPro" id="IPR050832">
    <property type="entry name" value="Bact_Acetyltransf"/>
</dbReference>